<dbReference type="InterPro" id="IPR049625">
    <property type="entry name" value="Glyco_transf_61_cat"/>
</dbReference>
<accession>A0ABU8BB22</accession>
<dbReference type="Proteomes" id="UP001364224">
    <property type="component" value="Unassembled WGS sequence"/>
</dbReference>
<feature type="domain" description="Glycosyltransferase 61 catalytic" evidence="1">
    <location>
        <begin position="134"/>
        <end position="288"/>
    </location>
</feature>
<name>A0ABU8BB22_9BRAD</name>
<sequence length="351" mass="39244">MLIPLHAAPLLRNVRRFFGGPASPADIAFEQEVLCASEDSELNPSVFLDGQIEKILGTPAESHLDAEIDHVLRRTVRSAPTIAYHIKDAVLLDGSIYAGRMRHVIGKKNAALSKKIVHLDTGAISSSAAGSTYFGHWLADDVLAYMLAERYSKPVCCSPNSSFEHRPLYARIFGQDWTATDRAHIEHLILFQDFAQTSLKRHRQLELRRKILAQFEPSVGNYLIYLKRGNTGASRPVANEQEIIDELSRRGFTILDIRTDSLDRILSHLVSAKIVVSVEGSQTYHGAYSLPRGSALLLLQPPGRFTATQRDWSENIGVRFGFVVGDQRENSTYFPLNDILKTVDLFFKDKA</sequence>
<proteinExistence type="predicted"/>
<evidence type="ECO:0000259" key="1">
    <source>
        <dbReference type="Pfam" id="PF04577"/>
    </source>
</evidence>
<protein>
    <submittedName>
        <fullName evidence="2">Capsular polysaccharide biosynthesis protein</fullName>
    </submittedName>
</protein>
<reference evidence="2 3" key="1">
    <citation type="submission" date="2024-02" db="EMBL/GenBank/DDBJ databases">
        <title>Adaptive strategies in a cosmopolitan and abundant soil bacterium.</title>
        <authorList>
            <person name="Carini P."/>
        </authorList>
    </citation>
    <scope>NUCLEOTIDE SEQUENCE [LARGE SCALE GENOMIC DNA]</scope>
    <source>
        <strain evidence="2 3">AZCC 1608</strain>
    </source>
</reference>
<dbReference type="EMBL" id="JAZHRV010000001">
    <property type="protein sequence ID" value="MEH2555722.1"/>
    <property type="molecule type" value="Genomic_DNA"/>
</dbReference>
<organism evidence="2 3">
    <name type="scientific">Bradyrhizobium algeriense</name>
    <dbReference type="NCBI Taxonomy" id="634784"/>
    <lineage>
        <taxon>Bacteria</taxon>
        <taxon>Pseudomonadati</taxon>
        <taxon>Pseudomonadota</taxon>
        <taxon>Alphaproteobacteria</taxon>
        <taxon>Hyphomicrobiales</taxon>
        <taxon>Nitrobacteraceae</taxon>
        <taxon>Bradyrhizobium</taxon>
    </lineage>
</organism>
<gene>
    <name evidence="2" type="ORF">V1286_003251</name>
</gene>
<comment type="caution">
    <text evidence="2">The sequence shown here is derived from an EMBL/GenBank/DDBJ whole genome shotgun (WGS) entry which is preliminary data.</text>
</comment>
<dbReference type="Pfam" id="PF04577">
    <property type="entry name" value="Glyco_transf_61"/>
    <property type="match status" value="1"/>
</dbReference>
<dbReference type="RefSeq" id="WP_334480878.1">
    <property type="nucleotide sequence ID" value="NZ_JAZHRV010000001.1"/>
</dbReference>
<evidence type="ECO:0000313" key="3">
    <source>
        <dbReference type="Proteomes" id="UP001364224"/>
    </source>
</evidence>
<evidence type="ECO:0000313" key="2">
    <source>
        <dbReference type="EMBL" id="MEH2555722.1"/>
    </source>
</evidence>
<keyword evidence="3" id="KW-1185">Reference proteome</keyword>